<proteinExistence type="predicted"/>
<dbReference type="InterPro" id="IPR036249">
    <property type="entry name" value="Thioredoxin-like_sf"/>
</dbReference>
<dbReference type="Proteomes" id="UP001596047">
    <property type="component" value="Unassembled WGS sequence"/>
</dbReference>
<dbReference type="RefSeq" id="WP_379190787.1">
    <property type="nucleotide sequence ID" value="NZ_JBHSOW010000092.1"/>
</dbReference>
<protein>
    <submittedName>
        <fullName evidence="1">Bacillithiol system redox-active protein YtxJ</fullName>
    </submittedName>
</protein>
<accession>A0ABW0W1V2</accession>
<comment type="caution">
    <text evidence="1">The sequence shown here is derived from an EMBL/GenBank/DDBJ whole genome shotgun (WGS) entry which is preliminary data.</text>
</comment>
<gene>
    <name evidence="1" type="primary">ytxJ</name>
    <name evidence="1" type="ORF">ACFPYJ_24165</name>
</gene>
<evidence type="ECO:0000313" key="1">
    <source>
        <dbReference type="EMBL" id="MFC5652155.1"/>
    </source>
</evidence>
<dbReference type="SUPFAM" id="SSF52833">
    <property type="entry name" value="Thioredoxin-like"/>
    <property type="match status" value="1"/>
</dbReference>
<evidence type="ECO:0000313" key="2">
    <source>
        <dbReference type="Proteomes" id="UP001596047"/>
    </source>
</evidence>
<reference evidence="2" key="1">
    <citation type="journal article" date="2019" name="Int. J. Syst. Evol. Microbiol.">
        <title>The Global Catalogue of Microorganisms (GCM) 10K type strain sequencing project: providing services to taxonomists for standard genome sequencing and annotation.</title>
        <authorList>
            <consortium name="The Broad Institute Genomics Platform"/>
            <consortium name="The Broad Institute Genome Sequencing Center for Infectious Disease"/>
            <person name="Wu L."/>
            <person name="Ma J."/>
        </authorList>
    </citation>
    <scope>NUCLEOTIDE SEQUENCE [LARGE SCALE GENOMIC DNA]</scope>
    <source>
        <strain evidence="2">CGMCC 1.3240</strain>
    </source>
</reference>
<name>A0ABW0W1V2_9BACL</name>
<organism evidence="1 2">
    <name type="scientific">Paenibacillus solisilvae</name>
    <dbReference type="NCBI Taxonomy" id="2486751"/>
    <lineage>
        <taxon>Bacteria</taxon>
        <taxon>Bacillati</taxon>
        <taxon>Bacillota</taxon>
        <taxon>Bacilli</taxon>
        <taxon>Bacillales</taxon>
        <taxon>Paenibacillaceae</taxon>
        <taxon>Paenibacillus</taxon>
    </lineage>
</organism>
<dbReference type="Gene3D" id="3.40.30.10">
    <property type="entry name" value="Glutaredoxin"/>
    <property type="match status" value="1"/>
</dbReference>
<dbReference type="InterPro" id="IPR022551">
    <property type="entry name" value="BrxC"/>
</dbReference>
<dbReference type="NCBIfam" id="TIGR04019">
    <property type="entry name" value="B_thiol_YtxJ"/>
    <property type="match status" value="1"/>
</dbReference>
<keyword evidence="2" id="KW-1185">Reference proteome</keyword>
<dbReference type="Pfam" id="PF11009">
    <property type="entry name" value="BrxC"/>
    <property type="match status" value="1"/>
</dbReference>
<sequence length="118" mass="13376">MEQIASLTSIPQWEEALAASHNQPLFLFKHSTNCPTSSGAYEELTNWIEDARGLFVNIMIVYVIENRSVSNAISEQLGIKHESPQVILLSNGRVLWHESHWSITYSTLDQHLGTHCEK</sequence>
<dbReference type="EMBL" id="JBHSOW010000092">
    <property type="protein sequence ID" value="MFC5652155.1"/>
    <property type="molecule type" value="Genomic_DNA"/>
</dbReference>